<sequence>MEKKEKKAWKREPERRDAIAAALPARILALAQAGHRTGNLAKKKKK</sequence>
<accession>A0A9X1Y651</accession>
<organism evidence="1 2">
    <name type="scientific">Roseomonas acroporae</name>
    <dbReference type="NCBI Taxonomy" id="2937791"/>
    <lineage>
        <taxon>Bacteria</taxon>
        <taxon>Pseudomonadati</taxon>
        <taxon>Pseudomonadota</taxon>
        <taxon>Alphaproteobacteria</taxon>
        <taxon>Acetobacterales</taxon>
        <taxon>Roseomonadaceae</taxon>
        <taxon>Roseomonas</taxon>
    </lineage>
</organism>
<gene>
    <name evidence="1" type="ORF">M0638_00860</name>
</gene>
<dbReference type="Proteomes" id="UP001139516">
    <property type="component" value="Unassembled WGS sequence"/>
</dbReference>
<dbReference type="AlphaFoldDB" id="A0A9X1Y651"/>
<evidence type="ECO:0000313" key="2">
    <source>
        <dbReference type="Proteomes" id="UP001139516"/>
    </source>
</evidence>
<reference evidence="1" key="1">
    <citation type="submission" date="2022-04" db="EMBL/GenBank/DDBJ databases">
        <title>Roseomonas acroporae sp. nov., isolated from coral Acropora digitifera.</title>
        <authorList>
            <person name="Sun H."/>
        </authorList>
    </citation>
    <scope>NUCLEOTIDE SEQUENCE</scope>
    <source>
        <strain evidence="1">NAR14</strain>
    </source>
</reference>
<evidence type="ECO:0000313" key="1">
    <source>
        <dbReference type="EMBL" id="MCK8782930.1"/>
    </source>
</evidence>
<dbReference type="EMBL" id="JALPRX010000003">
    <property type="protein sequence ID" value="MCK8782930.1"/>
    <property type="molecule type" value="Genomic_DNA"/>
</dbReference>
<name>A0A9X1Y651_9PROT</name>
<protein>
    <submittedName>
        <fullName evidence="1">Uncharacterized protein</fullName>
    </submittedName>
</protein>
<proteinExistence type="predicted"/>
<keyword evidence="2" id="KW-1185">Reference proteome</keyword>
<comment type="caution">
    <text evidence="1">The sequence shown here is derived from an EMBL/GenBank/DDBJ whole genome shotgun (WGS) entry which is preliminary data.</text>
</comment>